<evidence type="ECO:0000259" key="1">
    <source>
        <dbReference type="Pfam" id="PF21788"/>
    </source>
</evidence>
<sequence>MCKYLGANLSTSESRFFFEHPVSKEPVFIFYDACHMIKLIRNTFGDKKLLYNDKNEEINWDYIKKLYDKENNEGLKLATKLSRRHIFYFNEKMNVKLAAQVMSNSVSNALKCCDHLGYSSFKGSQGTAEFCGLVNNAFDIMNCRTKFSKNPYNLCLDINTINKYREFTEIFEKYIFNLKFQNGQRIIDSNRKTGFIGLVYGLKNLLNLYEYLNSKYGLNYLLSYKLSQDHIETFFSAVRMRGGHNNNPTCKQFFTAYKKLLVHNQATGSQYGNCLAMLDPTELSVVNVGPDSITSQINETDEAIVVEHDHSYFQSLKRLSPLVENISEYIGGFVVKKTLKKINCAICQQSLYKTFTNNILINLKDRNDALIKPSRDVVDICLIAERVFRSCDNIFKNNIKNSLFTKIKRHIYSSTKKIFQELDDHCLSQNLFNNHRDQLIALIIYIYLDVRLHHAAKESNHNKIKLRQKLTKLILFRNE</sequence>
<evidence type="ECO:0000259" key="2">
    <source>
        <dbReference type="Pfam" id="PF21789"/>
    </source>
</evidence>
<keyword evidence="4" id="KW-1185">Reference proteome</keyword>
<reference evidence="3 4" key="1">
    <citation type="submission" date="2023-01" db="EMBL/GenBank/DDBJ databases">
        <authorList>
            <person name="Whitehead M."/>
        </authorList>
    </citation>
    <scope>NUCLEOTIDE SEQUENCE [LARGE SCALE GENOMIC DNA]</scope>
</reference>
<evidence type="ECO:0000313" key="4">
    <source>
        <dbReference type="Proteomes" id="UP001160148"/>
    </source>
</evidence>
<name>A0AAV0WU75_9HEMI</name>
<dbReference type="AlphaFoldDB" id="A0AAV0WU75"/>
<gene>
    <name evidence="3" type="ORF">MEUPH1_LOCUS14806</name>
</gene>
<proteinExistence type="predicted"/>
<dbReference type="Pfam" id="PF21789">
    <property type="entry name" value="TNP-like_RNaseH_C"/>
    <property type="match status" value="1"/>
</dbReference>
<dbReference type="InterPro" id="IPR048367">
    <property type="entry name" value="TNP-like_RNaseH_C"/>
</dbReference>
<protein>
    <recommendedName>
        <fullName evidence="5">THAP domain-containing protein 9</fullName>
    </recommendedName>
</protein>
<feature type="domain" description="Transposable element P transposase-like RNase H C-terminal" evidence="2">
    <location>
        <begin position="224"/>
        <end position="258"/>
    </location>
</feature>
<accession>A0AAV0WU75</accession>
<comment type="caution">
    <text evidence="3">The sequence shown here is derived from an EMBL/GenBank/DDBJ whole genome shotgun (WGS) entry which is preliminary data.</text>
</comment>
<evidence type="ECO:0008006" key="5">
    <source>
        <dbReference type="Google" id="ProtNLM"/>
    </source>
</evidence>
<dbReference type="Proteomes" id="UP001160148">
    <property type="component" value="Unassembled WGS sequence"/>
</dbReference>
<dbReference type="InterPro" id="IPR048366">
    <property type="entry name" value="TNP-like_GBD"/>
</dbReference>
<evidence type="ECO:0000313" key="3">
    <source>
        <dbReference type="EMBL" id="CAI6359388.1"/>
    </source>
</evidence>
<feature type="domain" description="Transposable element P transposase-like GTP-binding insertion" evidence="1">
    <location>
        <begin position="34"/>
        <end position="150"/>
    </location>
</feature>
<dbReference type="Pfam" id="PF21788">
    <property type="entry name" value="TNP-like_GBD"/>
    <property type="match status" value="1"/>
</dbReference>
<organism evidence="3 4">
    <name type="scientific">Macrosiphum euphorbiae</name>
    <name type="common">potato aphid</name>
    <dbReference type="NCBI Taxonomy" id="13131"/>
    <lineage>
        <taxon>Eukaryota</taxon>
        <taxon>Metazoa</taxon>
        <taxon>Ecdysozoa</taxon>
        <taxon>Arthropoda</taxon>
        <taxon>Hexapoda</taxon>
        <taxon>Insecta</taxon>
        <taxon>Pterygota</taxon>
        <taxon>Neoptera</taxon>
        <taxon>Paraneoptera</taxon>
        <taxon>Hemiptera</taxon>
        <taxon>Sternorrhyncha</taxon>
        <taxon>Aphidomorpha</taxon>
        <taxon>Aphidoidea</taxon>
        <taxon>Aphididae</taxon>
        <taxon>Macrosiphini</taxon>
        <taxon>Macrosiphum</taxon>
    </lineage>
</organism>
<dbReference type="EMBL" id="CARXXK010000002">
    <property type="protein sequence ID" value="CAI6359388.1"/>
    <property type="molecule type" value="Genomic_DNA"/>
</dbReference>
<dbReference type="PANTHER" id="PTHR47577:SF2">
    <property type="entry name" value="THAP DOMAIN CONTAINING 9"/>
    <property type="match status" value="1"/>
</dbReference>
<dbReference type="PANTHER" id="PTHR47577">
    <property type="entry name" value="THAP DOMAIN-CONTAINING PROTEIN 6"/>
    <property type="match status" value="1"/>
</dbReference>